<dbReference type="Pfam" id="PF19050">
    <property type="entry name" value="PhoD_2"/>
    <property type="match status" value="2"/>
</dbReference>
<reference evidence="2 3" key="1">
    <citation type="submission" date="2018-03" db="EMBL/GenBank/DDBJ databases">
        <authorList>
            <person name="Keele B.F."/>
        </authorList>
    </citation>
    <scope>NUCLEOTIDE SEQUENCE [LARGE SCALE GENOMIC DNA]</scope>
    <source>
        <strain evidence="2 3">CeCT 8812</strain>
    </source>
</reference>
<dbReference type="PANTHER" id="PTHR46689:SF2">
    <property type="entry name" value="WW DOMAIN PROTEIN (AFU_ORTHOLOGUE AFUA_6G06520)"/>
    <property type="match status" value="1"/>
</dbReference>
<sequence length="479" mass="54209">MTTNLRAGPFLFARKATAEKSDIAIVAALSNDSSVPIVRDSSGQVIDPTTLYKKFGVVILRWEVSLPTQAGAHYTFNETVFDVATDLTSDVRVAYASCNGEEDEDPDWSEEDRNRLWSRLAQEHAEAPFGLMLHGGDQIYADDILQSHPDIEAWEEADHDDKDGFIWSRSMREAAESHLLNRYLDLYASKDIAHMLARVPSVMMWDDHDIFDGYGSHPNPKQESAVGAGLYAISATMFRLFQQGLAEDEPMPRGGVAFDAPGFSVVAPDLRASRTPERVMDEMSWQWLDAALAERRDGQHCFVMSSVPALGPRLSWVEFILDYVWPGTNQYEDDLRDQWQSRTHRKSWRRFLGMMVREIEDYRQPVTLLSGEIHVATRAEMLMKNGGVLHQLVASGISHTPPGRGYARMLGALAAVGEDPLIGYPITIHPPLGKKHRYISERNYLRLTRRDGKWYTDWEFEESGPNEEMMLTGQLRLDS</sequence>
<dbReference type="EMBL" id="OMKW01000001">
    <property type="protein sequence ID" value="SPF28346.1"/>
    <property type="molecule type" value="Genomic_DNA"/>
</dbReference>
<feature type="domain" description="PhoD-like phosphatase" evidence="1">
    <location>
        <begin position="258"/>
        <end position="324"/>
    </location>
</feature>
<dbReference type="AlphaFoldDB" id="A0A2R8A820"/>
<dbReference type="Proteomes" id="UP000244932">
    <property type="component" value="Unassembled WGS sequence"/>
</dbReference>
<dbReference type="PANTHER" id="PTHR46689">
    <property type="entry name" value="MEMBRANE PROTEIN, PUTATIVE-RELATED"/>
    <property type="match status" value="1"/>
</dbReference>
<dbReference type="SUPFAM" id="SSF56300">
    <property type="entry name" value="Metallo-dependent phosphatases"/>
    <property type="match status" value="1"/>
</dbReference>
<evidence type="ECO:0000313" key="3">
    <source>
        <dbReference type="Proteomes" id="UP000244932"/>
    </source>
</evidence>
<dbReference type="RefSeq" id="WP_211310368.1">
    <property type="nucleotide sequence ID" value="NZ_OMKW01000001.1"/>
</dbReference>
<proteinExistence type="predicted"/>
<gene>
    <name evidence="2" type="ORF">POI8812_00644</name>
</gene>
<keyword evidence="3" id="KW-1185">Reference proteome</keyword>
<name>A0A2R8A820_9RHOB</name>
<dbReference type="InterPro" id="IPR038607">
    <property type="entry name" value="PhoD-like_sf"/>
</dbReference>
<accession>A0A2R8A820</accession>
<dbReference type="Gene3D" id="3.60.21.70">
    <property type="entry name" value="PhoD-like phosphatase"/>
    <property type="match status" value="1"/>
</dbReference>
<dbReference type="InterPro" id="IPR043904">
    <property type="entry name" value="PhoD_2-like"/>
</dbReference>
<feature type="domain" description="PhoD-like phosphatase" evidence="1">
    <location>
        <begin position="115"/>
        <end position="244"/>
    </location>
</feature>
<evidence type="ECO:0000259" key="1">
    <source>
        <dbReference type="Pfam" id="PF19050"/>
    </source>
</evidence>
<evidence type="ECO:0000313" key="2">
    <source>
        <dbReference type="EMBL" id="SPF28346.1"/>
    </source>
</evidence>
<organism evidence="2 3">
    <name type="scientific">Pontivivens insulae</name>
    <dbReference type="NCBI Taxonomy" id="1639689"/>
    <lineage>
        <taxon>Bacteria</taxon>
        <taxon>Pseudomonadati</taxon>
        <taxon>Pseudomonadota</taxon>
        <taxon>Alphaproteobacteria</taxon>
        <taxon>Rhodobacterales</taxon>
        <taxon>Paracoccaceae</taxon>
        <taxon>Pontivivens</taxon>
    </lineage>
</organism>
<dbReference type="InterPro" id="IPR029052">
    <property type="entry name" value="Metallo-depent_PP-like"/>
</dbReference>
<dbReference type="GO" id="GO:0016020">
    <property type="term" value="C:membrane"/>
    <property type="evidence" value="ECO:0007669"/>
    <property type="project" value="TreeGrafter"/>
</dbReference>
<protein>
    <recommendedName>
        <fullName evidence="1">PhoD-like phosphatase domain-containing protein</fullName>
    </recommendedName>
</protein>